<evidence type="ECO:0000256" key="10">
    <source>
        <dbReference type="ARBA" id="ARBA00023002"/>
    </source>
</evidence>
<comment type="function">
    <text evidence="2">May be involved in the metabolism of insect hormones and in the breakdown of synthetic insecticides.</text>
</comment>
<dbReference type="AlphaFoldDB" id="A0A6I9V7Y8"/>
<dbReference type="PRINTS" id="PR00463">
    <property type="entry name" value="EP450I"/>
</dbReference>
<proteinExistence type="inferred from homology"/>
<dbReference type="KEGG" id="bdr:105223016"/>
<comment type="subcellular location">
    <subcellularLocation>
        <location evidence="4">Endoplasmic reticulum membrane</location>
        <topology evidence="4">Peripheral membrane protein</topology>
    </subcellularLocation>
    <subcellularLocation>
        <location evidence="3">Microsome membrane</location>
        <topology evidence="3">Peripheral membrane protein</topology>
    </subcellularLocation>
</comment>
<keyword evidence="15" id="KW-0812">Transmembrane</keyword>
<dbReference type="PANTHER" id="PTHR24291">
    <property type="entry name" value="CYTOCHROME P450 FAMILY 4"/>
    <property type="match status" value="1"/>
</dbReference>
<feature type="binding site" description="axial binding residue" evidence="14">
    <location>
        <position position="482"/>
    </location>
    <ligand>
        <name>heme</name>
        <dbReference type="ChEBI" id="CHEBI:30413"/>
    </ligand>
    <ligandPart>
        <name>Fe</name>
        <dbReference type="ChEBI" id="CHEBI:18248"/>
    </ligandPart>
</feature>
<comment type="similarity">
    <text evidence="5">Belongs to the cytochrome P450 family.</text>
</comment>
<dbReference type="GO" id="GO:0005789">
    <property type="term" value="C:endoplasmic reticulum membrane"/>
    <property type="evidence" value="ECO:0007669"/>
    <property type="project" value="UniProtKB-SubCell"/>
</dbReference>
<evidence type="ECO:0000256" key="1">
    <source>
        <dbReference type="ARBA" id="ARBA00001971"/>
    </source>
</evidence>
<dbReference type="SUPFAM" id="SSF48264">
    <property type="entry name" value="Cytochrome P450"/>
    <property type="match status" value="1"/>
</dbReference>
<dbReference type="PANTHER" id="PTHR24291:SF189">
    <property type="entry name" value="CYTOCHROME P450 4C3-RELATED"/>
    <property type="match status" value="1"/>
</dbReference>
<dbReference type="InterPro" id="IPR050196">
    <property type="entry name" value="Cytochrome_P450_Monoox"/>
</dbReference>
<evidence type="ECO:0000256" key="12">
    <source>
        <dbReference type="ARBA" id="ARBA00023033"/>
    </source>
</evidence>
<keyword evidence="10" id="KW-0560">Oxidoreductase</keyword>
<evidence type="ECO:0000256" key="14">
    <source>
        <dbReference type="PIRSR" id="PIRSR602401-1"/>
    </source>
</evidence>
<evidence type="ECO:0000256" key="3">
    <source>
        <dbReference type="ARBA" id="ARBA00004174"/>
    </source>
</evidence>
<dbReference type="InterPro" id="IPR002401">
    <property type="entry name" value="Cyt_P450_E_grp-I"/>
</dbReference>
<evidence type="ECO:0000256" key="15">
    <source>
        <dbReference type="SAM" id="Phobius"/>
    </source>
</evidence>
<keyword evidence="6 14" id="KW-0349">Heme</keyword>
<dbReference type="GO" id="GO:0016705">
    <property type="term" value="F:oxidoreductase activity, acting on paired donors, with incorporation or reduction of molecular oxygen"/>
    <property type="evidence" value="ECO:0007669"/>
    <property type="project" value="InterPro"/>
</dbReference>
<dbReference type="GO" id="GO:0005506">
    <property type="term" value="F:iron ion binding"/>
    <property type="evidence" value="ECO:0007669"/>
    <property type="project" value="InterPro"/>
</dbReference>
<sequence>MLQVTLLALSLLICTIVWWQRNAWLLVWRLNGWRGLLQQPYLWFILIFYLEPNKLLQVVSHIRPHFQRPLGIVFGNKSVIYVDDPITMEQFFNAPECIDKSFFQDGFCLKRGLLHARGAAWKSRRRQLDPAFGSKVLLSFIDTFNTVGNQLVHKFETELLGANIEFETLDEMFSRAVLEVSCQTTMGTETNFTAADTQGIAKTYSELMGISALRGTKPWLQVDFLFRWLDAPNYKRCQELMKHLEDFVRVIVQKKHAEWRASGECHIGHIATDSGGANADGAEDLRNIRNISSENSSRKRIFIEQIFHMVDSGELRMEDVMDEALSMLMVSFETISTSVLVIMLLLAMHEDHQRKLREEIAATFPQAQHITNVDPVQLLQMKYLDAIVYESLRLLTTVPFNMRAVSRDFFIDVSAPSGSKWRAKIPKDTAIVFDAFNMQRDPKYWGPHAQEFYPEHFIAGNSSAAGRHPYAFVPFAKGLRYCIGNRYSMYLAKIFIVKLIHHFEFGTPTKLSDLHFVNGISLKFGNSEIINFHIKKIERTGV</sequence>
<dbReference type="InterPro" id="IPR036396">
    <property type="entry name" value="Cyt_P450_sf"/>
</dbReference>
<dbReference type="GO" id="GO:0004497">
    <property type="term" value="F:monooxygenase activity"/>
    <property type="evidence" value="ECO:0007669"/>
    <property type="project" value="UniProtKB-KW"/>
</dbReference>
<dbReference type="Pfam" id="PF00067">
    <property type="entry name" value="p450"/>
    <property type="match status" value="1"/>
</dbReference>
<dbReference type="RefSeq" id="XP_011198908.2">
    <property type="nucleotide sequence ID" value="XM_011200606.4"/>
</dbReference>
<protein>
    <submittedName>
        <fullName evidence="17">Probable cytochrome P450 318a1</fullName>
    </submittedName>
</protein>
<dbReference type="Gene3D" id="1.10.630.10">
    <property type="entry name" value="Cytochrome P450"/>
    <property type="match status" value="1"/>
</dbReference>
<keyword evidence="8" id="KW-0256">Endoplasmic reticulum</keyword>
<evidence type="ECO:0000256" key="6">
    <source>
        <dbReference type="ARBA" id="ARBA00022617"/>
    </source>
</evidence>
<keyword evidence="15" id="KW-1133">Transmembrane helix</keyword>
<keyword evidence="13 15" id="KW-0472">Membrane</keyword>
<evidence type="ECO:0000256" key="8">
    <source>
        <dbReference type="ARBA" id="ARBA00022824"/>
    </source>
</evidence>
<accession>A0A6I9V7Y8</accession>
<comment type="cofactor">
    <cofactor evidence="1 14">
        <name>heme</name>
        <dbReference type="ChEBI" id="CHEBI:30413"/>
    </cofactor>
</comment>
<dbReference type="Proteomes" id="UP001652620">
    <property type="component" value="Chromosome 4"/>
</dbReference>
<dbReference type="InterPro" id="IPR001128">
    <property type="entry name" value="Cyt_P450"/>
</dbReference>
<dbReference type="GO" id="GO:0020037">
    <property type="term" value="F:heme binding"/>
    <property type="evidence" value="ECO:0007669"/>
    <property type="project" value="InterPro"/>
</dbReference>
<keyword evidence="16" id="KW-1185">Reference proteome</keyword>
<dbReference type="OrthoDB" id="1470350at2759"/>
<gene>
    <name evidence="17" type="primary">LOC105223016</name>
</gene>
<name>A0A6I9V7Y8_BACDO</name>
<reference evidence="17" key="1">
    <citation type="submission" date="2025-08" db="UniProtKB">
        <authorList>
            <consortium name="RefSeq"/>
        </authorList>
    </citation>
    <scope>IDENTIFICATION</scope>
    <source>
        <tissue evidence="17">Adult</tissue>
    </source>
</reference>
<evidence type="ECO:0000256" key="2">
    <source>
        <dbReference type="ARBA" id="ARBA00003690"/>
    </source>
</evidence>
<evidence type="ECO:0000313" key="16">
    <source>
        <dbReference type="Proteomes" id="UP001652620"/>
    </source>
</evidence>
<organism evidence="16 17">
    <name type="scientific">Bactrocera dorsalis</name>
    <name type="common">Oriental fruit fly</name>
    <name type="synonym">Dacus dorsalis</name>
    <dbReference type="NCBI Taxonomy" id="27457"/>
    <lineage>
        <taxon>Eukaryota</taxon>
        <taxon>Metazoa</taxon>
        <taxon>Ecdysozoa</taxon>
        <taxon>Arthropoda</taxon>
        <taxon>Hexapoda</taxon>
        <taxon>Insecta</taxon>
        <taxon>Pterygota</taxon>
        <taxon>Neoptera</taxon>
        <taxon>Endopterygota</taxon>
        <taxon>Diptera</taxon>
        <taxon>Brachycera</taxon>
        <taxon>Muscomorpha</taxon>
        <taxon>Tephritoidea</taxon>
        <taxon>Tephritidae</taxon>
        <taxon>Bactrocera</taxon>
        <taxon>Bactrocera</taxon>
    </lineage>
</organism>
<evidence type="ECO:0000313" key="17">
    <source>
        <dbReference type="RefSeq" id="XP_011198908.2"/>
    </source>
</evidence>
<evidence type="ECO:0000256" key="9">
    <source>
        <dbReference type="ARBA" id="ARBA00022848"/>
    </source>
</evidence>
<evidence type="ECO:0000256" key="4">
    <source>
        <dbReference type="ARBA" id="ARBA00004406"/>
    </source>
</evidence>
<keyword evidence="12" id="KW-0503">Monooxygenase</keyword>
<evidence type="ECO:0000256" key="7">
    <source>
        <dbReference type="ARBA" id="ARBA00022723"/>
    </source>
</evidence>
<keyword evidence="11 14" id="KW-0408">Iron</keyword>
<evidence type="ECO:0000256" key="5">
    <source>
        <dbReference type="ARBA" id="ARBA00010617"/>
    </source>
</evidence>
<keyword evidence="7 14" id="KW-0479">Metal-binding</keyword>
<evidence type="ECO:0000256" key="13">
    <source>
        <dbReference type="ARBA" id="ARBA00023136"/>
    </source>
</evidence>
<feature type="transmembrane region" description="Helical" evidence="15">
    <location>
        <begin position="324"/>
        <end position="347"/>
    </location>
</feature>
<dbReference type="InParanoid" id="A0A6I9V7Y8"/>
<keyword evidence="9" id="KW-0492">Microsome</keyword>
<evidence type="ECO:0000256" key="11">
    <source>
        <dbReference type="ARBA" id="ARBA00023004"/>
    </source>
</evidence>
<dbReference type="GeneID" id="105223016"/>